<dbReference type="PANTHER" id="PTHR33653:SF1">
    <property type="entry name" value="RIBONUCLEASE VAPC2"/>
    <property type="match status" value="1"/>
</dbReference>
<keyword evidence="6 8" id="KW-0460">Magnesium</keyword>
<feature type="binding site" evidence="8">
    <location>
        <position position="104"/>
    </location>
    <ligand>
        <name>Mg(2+)</name>
        <dbReference type="ChEBI" id="CHEBI:18420"/>
    </ligand>
</feature>
<evidence type="ECO:0000313" key="11">
    <source>
        <dbReference type="Proteomes" id="UP001556709"/>
    </source>
</evidence>
<evidence type="ECO:0000256" key="7">
    <source>
        <dbReference type="ARBA" id="ARBA00038093"/>
    </source>
</evidence>
<protein>
    <recommendedName>
        <fullName evidence="8">Ribonuclease VapC</fullName>
        <shortName evidence="8">RNase VapC</shortName>
        <ecNumber evidence="8">3.1.-.-</ecNumber>
    </recommendedName>
    <alternativeName>
        <fullName evidence="8">Toxin VapC</fullName>
    </alternativeName>
</protein>
<keyword evidence="8" id="KW-0800">Toxin</keyword>
<evidence type="ECO:0000256" key="8">
    <source>
        <dbReference type="HAMAP-Rule" id="MF_00265"/>
    </source>
</evidence>
<dbReference type="CDD" id="cd18731">
    <property type="entry name" value="PIN_NgFitB-like"/>
    <property type="match status" value="1"/>
</dbReference>
<keyword evidence="3 8" id="KW-0540">Nuclease</keyword>
<dbReference type="EMBL" id="JBAKFM010000002">
    <property type="protein sequence ID" value="MEX0468807.1"/>
    <property type="molecule type" value="Genomic_DNA"/>
</dbReference>
<dbReference type="PANTHER" id="PTHR33653">
    <property type="entry name" value="RIBONUCLEASE VAPC2"/>
    <property type="match status" value="1"/>
</dbReference>
<evidence type="ECO:0000256" key="3">
    <source>
        <dbReference type="ARBA" id="ARBA00022722"/>
    </source>
</evidence>
<comment type="cofactor">
    <cofactor evidence="1 8">
        <name>Mg(2+)</name>
        <dbReference type="ChEBI" id="CHEBI:18420"/>
    </cofactor>
</comment>
<evidence type="ECO:0000259" key="9">
    <source>
        <dbReference type="Pfam" id="PF01850"/>
    </source>
</evidence>
<evidence type="ECO:0000256" key="5">
    <source>
        <dbReference type="ARBA" id="ARBA00022801"/>
    </source>
</evidence>
<accession>A0ABV3TB00</accession>
<evidence type="ECO:0000256" key="1">
    <source>
        <dbReference type="ARBA" id="ARBA00001946"/>
    </source>
</evidence>
<keyword evidence="5 8" id="KW-0378">Hydrolase</keyword>
<evidence type="ECO:0000313" key="10">
    <source>
        <dbReference type="EMBL" id="MEX0468807.1"/>
    </source>
</evidence>
<dbReference type="SUPFAM" id="SSF88723">
    <property type="entry name" value="PIN domain-like"/>
    <property type="match status" value="1"/>
</dbReference>
<sequence length="146" mass="16101">MILLDTNILSALIQRRPDPTVVDWLNQQRADELWISGITIFEAHYGFESMADGKRRRRLEAAFMALVREDLGNRVLGFGQSAAAKAATLAAEQKAAGRPVDMRDTFIAGIAMANGATLVTGNTRHFDDVAVPVFDPWRATRTTDRA</sequence>
<dbReference type="Gene3D" id="3.40.50.1010">
    <property type="entry name" value="5'-nuclease"/>
    <property type="match status" value="1"/>
</dbReference>
<dbReference type="RefSeq" id="WP_367958979.1">
    <property type="nucleotide sequence ID" value="NZ_JBAKFK010000002.1"/>
</dbReference>
<dbReference type="HAMAP" id="MF_00265">
    <property type="entry name" value="VapC_Nob1"/>
    <property type="match status" value="1"/>
</dbReference>
<evidence type="ECO:0000256" key="6">
    <source>
        <dbReference type="ARBA" id="ARBA00022842"/>
    </source>
</evidence>
<dbReference type="InterPro" id="IPR029060">
    <property type="entry name" value="PIN-like_dom_sf"/>
</dbReference>
<dbReference type="EC" id="3.1.-.-" evidence="8"/>
<evidence type="ECO:0000256" key="2">
    <source>
        <dbReference type="ARBA" id="ARBA00022649"/>
    </source>
</evidence>
<gene>
    <name evidence="8" type="primary">vapC</name>
    <name evidence="10" type="ORF">V6X73_03560</name>
</gene>
<dbReference type="Proteomes" id="UP001556709">
    <property type="component" value="Unassembled WGS sequence"/>
</dbReference>
<comment type="similarity">
    <text evidence="7 8">Belongs to the PINc/VapC protein family.</text>
</comment>
<dbReference type="InterPro" id="IPR050556">
    <property type="entry name" value="Type_II_TA_system_RNase"/>
</dbReference>
<feature type="domain" description="PIN" evidence="9">
    <location>
        <begin position="2"/>
        <end position="130"/>
    </location>
</feature>
<feature type="binding site" evidence="8">
    <location>
        <position position="5"/>
    </location>
    <ligand>
        <name>Mg(2+)</name>
        <dbReference type="ChEBI" id="CHEBI:18420"/>
    </ligand>
</feature>
<reference evidence="10 11" key="1">
    <citation type="submission" date="2024-02" db="EMBL/GenBank/DDBJ databases">
        <title>New especies of Spiribacter isolated from saline water.</title>
        <authorList>
            <person name="Leon M.J."/>
            <person name="De La Haba R."/>
            <person name="Sanchez-Porro C."/>
            <person name="Ventosa A."/>
        </authorList>
    </citation>
    <scope>NUCLEOTIDE SEQUENCE [LARGE SCALE GENOMIC DNA]</scope>
    <source>
        <strain evidence="11">ag22IC6-390</strain>
    </source>
</reference>
<name>A0ABV3TB00_9GAMM</name>
<comment type="function">
    <text evidence="8">Toxic component of a toxin-antitoxin (TA) system. An RNase.</text>
</comment>
<keyword evidence="11" id="KW-1185">Reference proteome</keyword>
<evidence type="ECO:0000256" key="4">
    <source>
        <dbReference type="ARBA" id="ARBA00022723"/>
    </source>
</evidence>
<dbReference type="Pfam" id="PF01850">
    <property type="entry name" value="PIN"/>
    <property type="match status" value="1"/>
</dbReference>
<keyword evidence="2 8" id="KW-1277">Toxin-antitoxin system</keyword>
<proteinExistence type="inferred from homology"/>
<comment type="caution">
    <text evidence="10">The sequence shown here is derived from an EMBL/GenBank/DDBJ whole genome shotgun (WGS) entry which is preliminary data.</text>
</comment>
<dbReference type="InterPro" id="IPR022907">
    <property type="entry name" value="VapC_family"/>
</dbReference>
<dbReference type="InterPro" id="IPR002716">
    <property type="entry name" value="PIN_dom"/>
</dbReference>
<keyword evidence="4 8" id="KW-0479">Metal-binding</keyword>
<organism evidence="10 11">
    <name type="scientific">Spiribacter pallidus</name>
    <dbReference type="NCBI Taxonomy" id="1987936"/>
    <lineage>
        <taxon>Bacteria</taxon>
        <taxon>Pseudomonadati</taxon>
        <taxon>Pseudomonadota</taxon>
        <taxon>Gammaproteobacteria</taxon>
        <taxon>Chromatiales</taxon>
        <taxon>Ectothiorhodospiraceae</taxon>
        <taxon>Spiribacter</taxon>
    </lineage>
</organism>